<dbReference type="PANTHER" id="PTHR16201:SF44">
    <property type="entry name" value="SEVEN TRANSMEMBRANE PROTEIN 1"/>
    <property type="match status" value="1"/>
</dbReference>
<dbReference type="GO" id="GO:0015174">
    <property type="term" value="F:basic amino acid transmembrane transporter activity"/>
    <property type="evidence" value="ECO:0007669"/>
    <property type="project" value="UniProtKB-ARBA"/>
</dbReference>
<dbReference type="GO" id="GO:0098852">
    <property type="term" value="C:lytic vacuole membrane"/>
    <property type="evidence" value="ECO:0007669"/>
    <property type="project" value="UniProtKB-ARBA"/>
</dbReference>
<feature type="region of interest" description="Disordered" evidence="5">
    <location>
        <begin position="131"/>
        <end position="197"/>
    </location>
</feature>
<dbReference type="AlphaFoldDB" id="A0A1Y1IID6"/>
<evidence type="ECO:0000256" key="4">
    <source>
        <dbReference type="ARBA" id="ARBA00023136"/>
    </source>
</evidence>
<evidence type="ECO:0000313" key="7">
    <source>
        <dbReference type="EMBL" id="GAQ88486.1"/>
    </source>
</evidence>
<evidence type="ECO:0000256" key="2">
    <source>
        <dbReference type="ARBA" id="ARBA00022692"/>
    </source>
</evidence>
<keyword evidence="2 6" id="KW-0812">Transmembrane</keyword>
<reference evidence="7 8" key="1">
    <citation type="journal article" date="2014" name="Nat. Commun.">
        <title>Klebsormidium flaccidum genome reveals primary factors for plant terrestrial adaptation.</title>
        <authorList>
            <person name="Hori K."/>
            <person name="Maruyama F."/>
            <person name="Fujisawa T."/>
            <person name="Togashi T."/>
            <person name="Yamamoto N."/>
            <person name="Seo M."/>
            <person name="Sato S."/>
            <person name="Yamada T."/>
            <person name="Mori H."/>
            <person name="Tajima N."/>
            <person name="Moriyama T."/>
            <person name="Ikeuchi M."/>
            <person name="Watanabe M."/>
            <person name="Wada H."/>
            <person name="Kobayashi K."/>
            <person name="Saito M."/>
            <person name="Masuda T."/>
            <person name="Sasaki-Sekimoto Y."/>
            <person name="Mashiguchi K."/>
            <person name="Awai K."/>
            <person name="Shimojima M."/>
            <person name="Masuda S."/>
            <person name="Iwai M."/>
            <person name="Nobusawa T."/>
            <person name="Narise T."/>
            <person name="Kondo S."/>
            <person name="Saito H."/>
            <person name="Sato R."/>
            <person name="Murakawa M."/>
            <person name="Ihara Y."/>
            <person name="Oshima-Yamada Y."/>
            <person name="Ohtaka K."/>
            <person name="Satoh M."/>
            <person name="Sonobe K."/>
            <person name="Ishii M."/>
            <person name="Ohtani R."/>
            <person name="Kanamori-Sato M."/>
            <person name="Honoki R."/>
            <person name="Miyazaki D."/>
            <person name="Mochizuki H."/>
            <person name="Umetsu J."/>
            <person name="Higashi K."/>
            <person name="Shibata D."/>
            <person name="Kamiya Y."/>
            <person name="Sato N."/>
            <person name="Nakamura Y."/>
            <person name="Tabata S."/>
            <person name="Ida S."/>
            <person name="Kurokawa K."/>
            <person name="Ohta H."/>
        </authorList>
    </citation>
    <scope>NUCLEOTIDE SEQUENCE [LARGE SCALE GENOMIC DNA]</scope>
    <source>
        <strain evidence="7 8">NIES-2285</strain>
    </source>
</reference>
<evidence type="ECO:0008006" key="9">
    <source>
        <dbReference type="Google" id="ProtNLM"/>
    </source>
</evidence>
<feature type="compositionally biased region" description="Polar residues" evidence="5">
    <location>
        <begin position="176"/>
        <end position="189"/>
    </location>
</feature>
<dbReference type="EMBL" id="DF237382">
    <property type="protein sequence ID" value="GAQ88486.1"/>
    <property type="molecule type" value="Genomic_DNA"/>
</dbReference>
<dbReference type="FunFam" id="1.20.1280.290:FF:000012">
    <property type="entry name" value="Vacuolar membrane PQ loop repeat protein"/>
    <property type="match status" value="1"/>
</dbReference>
<evidence type="ECO:0000256" key="5">
    <source>
        <dbReference type="SAM" id="MobiDB-lite"/>
    </source>
</evidence>
<dbReference type="Proteomes" id="UP000054558">
    <property type="component" value="Unassembled WGS sequence"/>
</dbReference>
<organism evidence="7 8">
    <name type="scientific">Klebsormidium nitens</name>
    <name type="common">Green alga</name>
    <name type="synonym">Ulothrix nitens</name>
    <dbReference type="NCBI Taxonomy" id="105231"/>
    <lineage>
        <taxon>Eukaryota</taxon>
        <taxon>Viridiplantae</taxon>
        <taxon>Streptophyta</taxon>
        <taxon>Klebsormidiophyceae</taxon>
        <taxon>Klebsormidiales</taxon>
        <taxon>Klebsormidiaceae</taxon>
        <taxon>Klebsormidium</taxon>
    </lineage>
</organism>
<gene>
    <name evidence="7" type="ORF">KFL_004330030</name>
</gene>
<dbReference type="FunFam" id="1.20.1280.290:FF:000009">
    <property type="entry name" value="PQ loop repeat family protein"/>
    <property type="match status" value="1"/>
</dbReference>
<evidence type="ECO:0000256" key="3">
    <source>
        <dbReference type="ARBA" id="ARBA00022989"/>
    </source>
</evidence>
<name>A0A1Y1IID6_KLENI</name>
<evidence type="ECO:0000313" key="8">
    <source>
        <dbReference type="Proteomes" id="UP000054558"/>
    </source>
</evidence>
<dbReference type="OMA" id="ISQCVYY"/>
<dbReference type="Pfam" id="PF04193">
    <property type="entry name" value="PQ-loop"/>
    <property type="match status" value="2"/>
</dbReference>
<feature type="transmembrane region" description="Helical" evidence="6">
    <location>
        <begin position="309"/>
        <end position="326"/>
    </location>
</feature>
<feature type="transmembrane region" description="Helical" evidence="6">
    <location>
        <begin position="269"/>
        <end position="288"/>
    </location>
</feature>
<dbReference type="OrthoDB" id="8048523at2759"/>
<keyword evidence="4 6" id="KW-0472">Membrane</keyword>
<dbReference type="InterPro" id="IPR051415">
    <property type="entry name" value="LAAT-1"/>
</dbReference>
<dbReference type="Gene3D" id="1.20.1280.290">
    <property type="match status" value="2"/>
</dbReference>
<dbReference type="PANTHER" id="PTHR16201">
    <property type="entry name" value="SEVEN TRANSMEMBRANE PROTEIN 1-RELATED"/>
    <property type="match status" value="1"/>
</dbReference>
<dbReference type="GO" id="GO:0016020">
    <property type="term" value="C:membrane"/>
    <property type="evidence" value="ECO:0000318"/>
    <property type="project" value="GO_Central"/>
</dbReference>
<keyword evidence="3 6" id="KW-1133">Transmembrane helix</keyword>
<sequence>MGFDVTCPSDGECSAWVFQYFHDCVCNTRDKVSFGLGLASIFSWGVAEIPQIIANWKAGSSEHVSFAFILTWTIGDLFNLTGCYLTPATLPTQFYTALLYTLTTLVLVFQHIWFTWLKPKNSREEALKAPLVENEEGSRSQGSLEGLFPSDPSLADGTTIPGDGKTRLARTRTAPIPSSNATRQRNPQPSGNSYSYGSYRRMTMSPSLHSIGTVMMITTGVQLVASPLLGGAPGGFGEMLSGGGVSGRKLLHAGYGSFAGQSSIFEPEVSSTVGLLMGWAMTAIYLMGRLPQILLNIRRGSVEGLSMSMFVFAITGNATYLGSILVRSGPWSELGPNLPWLVDAACCLAMDLVILGQFVWYKAIRKQSNEASEGS</sequence>
<accession>A0A1Y1IID6</accession>
<dbReference type="STRING" id="105231.A0A1Y1IID6"/>
<proteinExistence type="predicted"/>
<evidence type="ECO:0000256" key="1">
    <source>
        <dbReference type="ARBA" id="ARBA00004141"/>
    </source>
</evidence>
<protein>
    <recommendedName>
        <fullName evidence="9">PQ-loop repeat family protein</fullName>
    </recommendedName>
</protein>
<feature type="transmembrane region" description="Helical" evidence="6">
    <location>
        <begin position="208"/>
        <end position="229"/>
    </location>
</feature>
<feature type="transmembrane region" description="Helical" evidence="6">
    <location>
        <begin position="338"/>
        <end position="361"/>
    </location>
</feature>
<comment type="subcellular location">
    <subcellularLocation>
        <location evidence="1">Membrane</location>
        <topology evidence="1">Multi-pass membrane protein</topology>
    </subcellularLocation>
</comment>
<dbReference type="InterPro" id="IPR006603">
    <property type="entry name" value="PQ-loop_rpt"/>
</dbReference>
<feature type="transmembrane region" description="Helical" evidence="6">
    <location>
        <begin position="94"/>
        <end position="114"/>
    </location>
</feature>
<keyword evidence="8" id="KW-1185">Reference proteome</keyword>
<dbReference type="SMART" id="SM00679">
    <property type="entry name" value="CTNS"/>
    <property type="match status" value="2"/>
</dbReference>
<evidence type="ECO:0000256" key="6">
    <source>
        <dbReference type="SAM" id="Phobius"/>
    </source>
</evidence>